<reference evidence="2" key="1">
    <citation type="journal article" date="2023" name="G3 (Bethesda)">
        <title>Genome assembly and association tests identify interacting loci associated with vigor, precocity, and sex in interspecific pistachio rootstocks.</title>
        <authorList>
            <person name="Palmer W."/>
            <person name="Jacygrad E."/>
            <person name="Sagayaradj S."/>
            <person name="Cavanaugh K."/>
            <person name="Han R."/>
            <person name="Bertier L."/>
            <person name="Beede B."/>
            <person name="Kafkas S."/>
            <person name="Golino D."/>
            <person name="Preece J."/>
            <person name="Michelmore R."/>
        </authorList>
    </citation>
    <scope>NUCLEOTIDE SEQUENCE [LARGE SCALE GENOMIC DNA]</scope>
</reference>
<comment type="caution">
    <text evidence="1">The sequence shown here is derived from an EMBL/GenBank/DDBJ whole genome shotgun (WGS) entry which is preliminary data.</text>
</comment>
<keyword evidence="2" id="KW-1185">Reference proteome</keyword>
<evidence type="ECO:0000313" key="1">
    <source>
        <dbReference type="EMBL" id="KAJ0018378.1"/>
    </source>
</evidence>
<dbReference type="Proteomes" id="UP001163603">
    <property type="component" value="Chromosome 12"/>
</dbReference>
<accession>A0ACC0XIZ8</accession>
<name>A0ACC0XIZ8_9ROSI</name>
<sequence>MFSVLASLVPGLNCLQRNFHCNNNSPRYAAVLFMNPIVLCIILYFTLMLYTCKEHASECQSKILS</sequence>
<gene>
    <name evidence="1" type="ORF">Pint_11510</name>
</gene>
<protein>
    <submittedName>
        <fullName evidence="1">Uncharacterized protein</fullName>
    </submittedName>
</protein>
<dbReference type="EMBL" id="CM047747">
    <property type="protein sequence ID" value="KAJ0018378.1"/>
    <property type="molecule type" value="Genomic_DNA"/>
</dbReference>
<proteinExistence type="predicted"/>
<organism evidence="1 2">
    <name type="scientific">Pistacia integerrima</name>
    <dbReference type="NCBI Taxonomy" id="434235"/>
    <lineage>
        <taxon>Eukaryota</taxon>
        <taxon>Viridiplantae</taxon>
        <taxon>Streptophyta</taxon>
        <taxon>Embryophyta</taxon>
        <taxon>Tracheophyta</taxon>
        <taxon>Spermatophyta</taxon>
        <taxon>Magnoliopsida</taxon>
        <taxon>eudicotyledons</taxon>
        <taxon>Gunneridae</taxon>
        <taxon>Pentapetalae</taxon>
        <taxon>rosids</taxon>
        <taxon>malvids</taxon>
        <taxon>Sapindales</taxon>
        <taxon>Anacardiaceae</taxon>
        <taxon>Pistacia</taxon>
    </lineage>
</organism>
<evidence type="ECO:0000313" key="2">
    <source>
        <dbReference type="Proteomes" id="UP001163603"/>
    </source>
</evidence>